<evidence type="ECO:0008006" key="10">
    <source>
        <dbReference type="Google" id="ProtNLM"/>
    </source>
</evidence>
<dbReference type="CDD" id="cd00882">
    <property type="entry name" value="Ras_like_GTPase"/>
    <property type="match status" value="1"/>
</dbReference>
<dbReference type="GO" id="GO:0035269">
    <property type="term" value="P:protein O-linked glycosylation via mannose"/>
    <property type="evidence" value="ECO:0007669"/>
    <property type="project" value="TreeGrafter"/>
</dbReference>
<evidence type="ECO:0000256" key="7">
    <source>
        <dbReference type="SAM" id="Phobius"/>
    </source>
</evidence>
<dbReference type="GO" id="GO:0015020">
    <property type="term" value="F:glucuronosyltransferase activity"/>
    <property type="evidence" value="ECO:0007669"/>
    <property type="project" value="TreeGrafter"/>
</dbReference>
<comment type="subcellular location">
    <subcellularLocation>
        <location evidence="1">Membrane</location>
        <topology evidence="1">Single-pass type II membrane protein</topology>
    </subcellularLocation>
</comment>
<dbReference type="Pfam" id="PF13896">
    <property type="entry name" value="Glyco_transf_49"/>
    <property type="match status" value="1"/>
</dbReference>
<organism evidence="8 9">
    <name type="scientific">Mucor velutinosus</name>
    <dbReference type="NCBI Taxonomy" id="708070"/>
    <lineage>
        <taxon>Eukaryota</taxon>
        <taxon>Fungi</taxon>
        <taxon>Fungi incertae sedis</taxon>
        <taxon>Mucoromycota</taxon>
        <taxon>Mucoromycotina</taxon>
        <taxon>Mucoromycetes</taxon>
        <taxon>Mucorales</taxon>
        <taxon>Mucorineae</taxon>
        <taxon>Mucoraceae</taxon>
        <taxon>Mucor</taxon>
    </lineage>
</organism>
<proteinExistence type="predicted"/>
<keyword evidence="5 7" id="KW-0472">Membrane</keyword>
<accession>A0AAN7DQT1</accession>
<dbReference type="Proteomes" id="UP001304243">
    <property type="component" value="Unassembled WGS sequence"/>
</dbReference>
<reference evidence="8 9" key="1">
    <citation type="submission" date="2022-11" db="EMBL/GenBank/DDBJ databases">
        <title>Mucor velutinosus strain NIH1002 WGS.</title>
        <authorList>
            <person name="Subramanian P."/>
            <person name="Mullikin J.C."/>
            <person name="Segre J.A."/>
            <person name="Zelazny A.M."/>
        </authorList>
    </citation>
    <scope>NUCLEOTIDE SEQUENCE [LARGE SCALE GENOMIC DNA]</scope>
    <source>
        <strain evidence="8 9">NIH1002</strain>
    </source>
</reference>
<evidence type="ECO:0000256" key="1">
    <source>
        <dbReference type="ARBA" id="ARBA00004606"/>
    </source>
</evidence>
<evidence type="ECO:0000313" key="9">
    <source>
        <dbReference type="Proteomes" id="UP001304243"/>
    </source>
</evidence>
<dbReference type="GO" id="GO:0016020">
    <property type="term" value="C:membrane"/>
    <property type="evidence" value="ECO:0007669"/>
    <property type="project" value="UniProtKB-SubCell"/>
</dbReference>
<gene>
    <name evidence="8" type="ORF">ATC70_006659</name>
</gene>
<dbReference type="PANTHER" id="PTHR12270:SF25">
    <property type="entry name" value="GLYCOSYLTRANSFERASE-LIKE PROTEIN LARGE"/>
    <property type="match status" value="1"/>
</dbReference>
<name>A0AAN7DQT1_9FUNG</name>
<dbReference type="GO" id="GO:0042285">
    <property type="term" value="F:xylosyltransferase activity"/>
    <property type="evidence" value="ECO:0007669"/>
    <property type="project" value="TreeGrafter"/>
</dbReference>
<keyword evidence="3" id="KW-0735">Signal-anchor</keyword>
<dbReference type="EMBL" id="JASEJX010000009">
    <property type="protein sequence ID" value="KAK4520779.1"/>
    <property type="molecule type" value="Genomic_DNA"/>
</dbReference>
<dbReference type="AlphaFoldDB" id="A0AAN7DQT1"/>
<comment type="caution">
    <text evidence="8">The sequence shown here is derived from an EMBL/GenBank/DDBJ whole genome shotgun (WGS) entry which is preliminary data.</text>
</comment>
<evidence type="ECO:0000313" key="8">
    <source>
        <dbReference type="EMBL" id="KAK4520779.1"/>
    </source>
</evidence>
<dbReference type="RefSeq" id="XP_064687445.1">
    <property type="nucleotide sequence ID" value="XM_064825931.1"/>
</dbReference>
<protein>
    <recommendedName>
        <fullName evidence="10">Glycosyltransferase family 49 protein</fullName>
    </recommendedName>
</protein>
<keyword evidence="4 7" id="KW-1133">Transmembrane helix</keyword>
<keyword evidence="6" id="KW-0325">Glycoprotein</keyword>
<evidence type="ECO:0000256" key="2">
    <source>
        <dbReference type="ARBA" id="ARBA00022692"/>
    </source>
</evidence>
<evidence type="ECO:0000256" key="6">
    <source>
        <dbReference type="ARBA" id="ARBA00023180"/>
    </source>
</evidence>
<dbReference type="InterPro" id="IPR051292">
    <property type="entry name" value="Xyl/GlcA_transferase"/>
</dbReference>
<dbReference type="GeneID" id="89950345"/>
<keyword evidence="2 7" id="KW-0812">Transmembrane</keyword>
<sequence length="467" mass="53430">MDTVSTKKGSGGGVNQINSWFDQLLPQSSLLPHQQQQQQQQESTKHTILKSRWFRLSVVVYILFSILLTAAHVASWLFSGSPSSNHYYHTSRSVMDTLSYQRTYDAEEAYSLLSNMSHGLKMSKLFAQGHYDALKYVQPFWQRATNVPEPQQVSFIVTTTPNTWKDLVQMANNWNGPISATLHVSSKNDKAILTTIEAEYKSKPELFKNVDLHLVETPNGIEKMASIMVPVNVERNLARIYARTDHVSDVPFNIVIATDLRQTLEKNQAEYTQLLSRGDMLVIPTFQYNDQRQSNQMQIPQTKKELVGLAEGEHLLGLYDAHFELNQGPTDFKKWKKADALYAVTDYTMDYEPVVIQSKTVQPWCSERFVDKKSACLLSSYLAGNDFLVLPHDFAIQKPSNKKTAISDLDSVIEKRLYSKFYWEQCVYQGRQLDAMGLWNSKKSEHIRQQCSRVIQNWGRGLIGKPE</sequence>
<feature type="transmembrane region" description="Helical" evidence="7">
    <location>
        <begin position="53"/>
        <end position="78"/>
    </location>
</feature>
<dbReference type="PANTHER" id="PTHR12270">
    <property type="entry name" value="GLYCOSYLTRANSFERASE-RELATED"/>
    <property type="match status" value="1"/>
</dbReference>
<evidence type="ECO:0000256" key="4">
    <source>
        <dbReference type="ARBA" id="ARBA00022989"/>
    </source>
</evidence>
<keyword evidence="9" id="KW-1185">Reference proteome</keyword>
<evidence type="ECO:0000256" key="3">
    <source>
        <dbReference type="ARBA" id="ARBA00022968"/>
    </source>
</evidence>
<evidence type="ECO:0000256" key="5">
    <source>
        <dbReference type="ARBA" id="ARBA00023136"/>
    </source>
</evidence>